<dbReference type="AlphaFoldDB" id="A1ZJL8"/>
<organism evidence="1 2">
    <name type="scientific">Microscilla marina ATCC 23134</name>
    <dbReference type="NCBI Taxonomy" id="313606"/>
    <lineage>
        <taxon>Bacteria</taxon>
        <taxon>Pseudomonadati</taxon>
        <taxon>Bacteroidota</taxon>
        <taxon>Cytophagia</taxon>
        <taxon>Cytophagales</taxon>
        <taxon>Microscillaceae</taxon>
        <taxon>Microscilla</taxon>
    </lineage>
</organism>
<evidence type="ECO:0000313" key="2">
    <source>
        <dbReference type="Proteomes" id="UP000004095"/>
    </source>
</evidence>
<gene>
    <name evidence="1" type="ORF">M23134_01377</name>
</gene>
<reference evidence="1 2" key="1">
    <citation type="submission" date="2007-01" db="EMBL/GenBank/DDBJ databases">
        <authorList>
            <person name="Haygood M."/>
            <person name="Podell S."/>
            <person name="Anderson C."/>
            <person name="Hopkinson B."/>
            <person name="Roe K."/>
            <person name="Barbeau K."/>
            <person name="Gaasterland T."/>
            <person name="Ferriera S."/>
            <person name="Johnson J."/>
            <person name="Kravitz S."/>
            <person name="Beeson K."/>
            <person name="Sutton G."/>
            <person name="Rogers Y.-H."/>
            <person name="Friedman R."/>
            <person name="Frazier M."/>
            <person name="Venter J.C."/>
        </authorList>
    </citation>
    <scope>NUCLEOTIDE SEQUENCE [LARGE SCALE GENOMIC DNA]</scope>
    <source>
        <strain evidence="1 2">ATCC 23134</strain>
    </source>
</reference>
<name>A1ZJL8_MICM2</name>
<comment type="caution">
    <text evidence="1">The sequence shown here is derived from an EMBL/GenBank/DDBJ whole genome shotgun (WGS) entry which is preliminary data.</text>
</comment>
<dbReference type="OrthoDB" id="988035at2"/>
<dbReference type="Proteomes" id="UP000004095">
    <property type="component" value="Unassembled WGS sequence"/>
</dbReference>
<protein>
    <recommendedName>
        <fullName evidence="3">Transglutaminase-like domain-containing protein</fullName>
    </recommendedName>
</protein>
<dbReference type="eggNOG" id="ENOG5031HSN">
    <property type="taxonomic scope" value="Bacteria"/>
</dbReference>
<dbReference type="EMBL" id="AAWS01000011">
    <property type="protein sequence ID" value="EAY29321.1"/>
    <property type="molecule type" value="Genomic_DNA"/>
</dbReference>
<proteinExistence type="predicted"/>
<keyword evidence="2" id="KW-1185">Reference proteome</keyword>
<dbReference type="RefSeq" id="WP_002696294.1">
    <property type="nucleotide sequence ID" value="NZ_AAWS01000011.1"/>
</dbReference>
<sequence>MGLFRFIGRLFKLILTLGVVLVALLALAGGLSENFKEFVDTGSENDHHGDYSYLFKDGNSGSSDGSSGDNTRVDPAPSFAAIIQLTKERNHQRVDVESDNYVFDYVYRDVANRGTKMKWGNRKLSIDNINDRFGLPPDFFKRSFSSEEEIREIAERGYFKVQNNTASPDYNRMIHISRNITRPIYEMIMKKVGSDASYQKPIDELLKFCQDIPYKIPADLYNNKQTGGIFPPSLALTKGYADCDTKAVLFASVLLHNPRYKIVFVTIPGHLFLAIKGVPKPYQKYVTYRGEKYILCEPTGPARLAFGKDGFSNYTINKIEPAKGYYN</sequence>
<accession>A1ZJL8</accession>
<evidence type="ECO:0000313" key="1">
    <source>
        <dbReference type="EMBL" id="EAY29321.1"/>
    </source>
</evidence>
<evidence type="ECO:0008006" key="3">
    <source>
        <dbReference type="Google" id="ProtNLM"/>
    </source>
</evidence>